<evidence type="ECO:0000256" key="1">
    <source>
        <dbReference type="ARBA" id="ARBA00009437"/>
    </source>
</evidence>
<dbReference type="Pfam" id="PF03466">
    <property type="entry name" value="LysR_substrate"/>
    <property type="match status" value="1"/>
</dbReference>
<dbReference type="RefSeq" id="WP_273943616.1">
    <property type="nucleotide sequence ID" value="NZ_CP097263.1"/>
</dbReference>
<evidence type="ECO:0000259" key="5">
    <source>
        <dbReference type="PROSITE" id="PS50931"/>
    </source>
</evidence>
<dbReference type="EMBL" id="JBHLUD010000010">
    <property type="protein sequence ID" value="MFC0545846.1"/>
    <property type="molecule type" value="Genomic_DNA"/>
</dbReference>
<dbReference type="InterPro" id="IPR000847">
    <property type="entry name" value="LysR_HTH_N"/>
</dbReference>
<dbReference type="SUPFAM" id="SSF46785">
    <property type="entry name" value="Winged helix' DNA-binding domain"/>
    <property type="match status" value="1"/>
</dbReference>
<comment type="similarity">
    <text evidence="1">Belongs to the LysR transcriptional regulatory family.</text>
</comment>
<dbReference type="Gene3D" id="1.10.10.10">
    <property type="entry name" value="Winged helix-like DNA-binding domain superfamily/Winged helix DNA-binding domain"/>
    <property type="match status" value="1"/>
</dbReference>
<dbReference type="InterPro" id="IPR050950">
    <property type="entry name" value="HTH-type_LysR_regulators"/>
</dbReference>
<dbReference type="InterPro" id="IPR005119">
    <property type="entry name" value="LysR_subst-bd"/>
</dbReference>
<dbReference type="PANTHER" id="PTHR30419">
    <property type="entry name" value="HTH-TYPE TRANSCRIPTIONAL REGULATOR YBHD"/>
    <property type="match status" value="1"/>
</dbReference>
<keyword evidence="4" id="KW-0804">Transcription</keyword>
<proteinExistence type="inferred from homology"/>
<organism evidence="6 7">
    <name type="scientific">Kutzneria chonburiensis</name>
    <dbReference type="NCBI Taxonomy" id="1483604"/>
    <lineage>
        <taxon>Bacteria</taxon>
        <taxon>Bacillati</taxon>
        <taxon>Actinomycetota</taxon>
        <taxon>Actinomycetes</taxon>
        <taxon>Pseudonocardiales</taxon>
        <taxon>Pseudonocardiaceae</taxon>
        <taxon>Kutzneria</taxon>
    </lineage>
</organism>
<dbReference type="Pfam" id="PF00126">
    <property type="entry name" value="HTH_1"/>
    <property type="match status" value="1"/>
</dbReference>
<dbReference type="InterPro" id="IPR036390">
    <property type="entry name" value="WH_DNA-bd_sf"/>
</dbReference>
<keyword evidence="2" id="KW-0805">Transcription regulation</keyword>
<evidence type="ECO:0000313" key="7">
    <source>
        <dbReference type="Proteomes" id="UP001589810"/>
    </source>
</evidence>
<gene>
    <name evidence="6" type="ORF">ACFFH7_30320</name>
</gene>
<accession>A0ABV6N1D3</accession>
<comment type="caution">
    <text evidence="6">The sequence shown here is derived from an EMBL/GenBank/DDBJ whole genome shotgun (WGS) entry which is preliminary data.</text>
</comment>
<name>A0ABV6N1D3_9PSEU</name>
<dbReference type="Proteomes" id="UP001589810">
    <property type="component" value="Unassembled WGS sequence"/>
</dbReference>
<sequence length="293" mass="30488">MELRQLEYFVAVAEDANFTRAAERLHVAQPGVSAQIKQLERELGLPLLDRTGRTVTLTEAGAAVLPFARAALGAVAGSKQAVDELTGMVRGRVAIGTITSCPAVAIADLIDGFHRTYPGIEITLSQDNSDRLVDSVRAGALDLAVIALSSSTSYPGVALKIFVDEPMVAAVGDGDPFAGRESLPIKAFRDRDLISMPVGTGIRSCVDEACALAGFTPRIAFEANDPNMVMQLARRGLGVAFLPTSMAAGPGLHPIAVASPALRGQLALAWRADGPISPAATALIDHGIAALVS</sequence>
<keyword evidence="3" id="KW-0238">DNA-binding</keyword>
<dbReference type="PRINTS" id="PR00039">
    <property type="entry name" value="HTHLYSR"/>
</dbReference>
<reference evidence="6 7" key="1">
    <citation type="submission" date="2024-09" db="EMBL/GenBank/DDBJ databases">
        <authorList>
            <person name="Sun Q."/>
            <person name="Mori K."/>
        </authorList>
    </citation>
    <scope>NUCLEOTIDE SEQUENCE [LARGE SCALE GENOMIC DNA]</scope>
    <source>
        <strain evidence="6 7">TBRC 1432</strain>
    </source>
</reference>
<evidence type="ECO:0000256" key="3">
    <source>
        <dbReference type="ARBA" id="ARBA00023125"/>
    </source>
</evidence>
<evidence type="ECO:0000256" key="4">
    <source>
        <dbReference type="ARBA" id="ARBA00023163"/>
    </source>
</evidence>
<evidence type="ECO:0000313" key="6">
    <source>
        <dbReference type="EMBL" id="MFC0545846.1"/>
    </source>
</evidence>
<dbReference type="InterPro" id="IPR036388">
    <property type="entry name" value="WH-like_DNA-bd_sf"/>
</dbReference>
<protein>
    <submittedName>
        <fullName evidence="6">LysR family transcriptional regulator</fullName>
    </submittedName>
</protein>
<dbReference type="PROSITE" id="PS50931">
    <property type="entry name" value="HTH_LYSR"/>
    <property type="match status" value="1"/>
</dbReference>
<feature type="domain" description="HTH lysR-type" evidence="5">
    <location>
        <begin position="1"/>
        <end position="58"/>
    </location>
</feature>
<dbReference type="SUPFAM" id="SSF53850">
    <property type="entry name" value="Periplasmic binding protein-like II"/>
    <property type="match status" value="1"/>
</dbReference>
<evidence type="ECO:0000256" key="2">
    <source>
        <dbReference type="ARBA" id="ARBA00023015"/>
    </source>
</evidence>
<keyword evidence="7" id="KW-1185">Reference proteome</keyword>
<dbReference type="Gene3D" id="3.40.190.290">
    <property type="match status" value="1"/>
</dbReference>